<proteinExistence type="predicted"/>
<evidence type="ECO:0000256" key="1">
    <source>
        <dbReference type="PROSITE-ProRule" id="PRU00339"/>
    </source>
</evidence>
<dbReference type="InterPro" id="IPR011990">
    <property type="entry name" value="TPR-like_helical_dom_sf"/>
</dbReference>
<evidence type="ECO:0000313" key="2">
    <source>
        <dbReference type="EMBL" id="ROR03162.1"/>
    </source>
</evidence>
<dbReference type="OrthoDB" id="9811837at2"/>
<dbReference type="SMART" id="SM00028">
    <property type="entry name" value="TPR"/>
    <property type="match status" value="11"/>
</dbReference>
<feature type="repeat" description="TPR" evidence="1">
    <location>
        <begin position="241"/>
        <end position="274"/>
    </location>
</feature>
<protein>
    <submittedName>
        <fullName evidence="2">Tetratricopeptide repeat protein</fullName>
    </submittedName>
</protein>
<dbReference type="GO" id="GO:0051301">
    <property type="term" value="P:cell division"/>
    <property type="evidence" value="ECO:0007669"/>
    <property type="project" value="TreeGrafter"/>
</dbReference>
<reference evidence="2 3" key="1">
    <citation type="submission" date="2018-11" db="EMBL/GenBank/DDBJ databases">
        <title>Genomic Encyclopedia of Type Strains, Phase IV (KMG-IV): sequencing the most valuable type-strain genomes for metagenomic binning, comparative biology and taxonomic classification.</title>
        <authorList>
            <person name="Goeker M."/>
        </authorList>
    </citation>
    <scope>NUCLEOTIDE SEQUENCE [LARGE SCALE GENOMIC DNA]</scope>
    <source>
        <strain evidence="2 3">DSM 22027</strain>
    </source>
</reference>
<accession>A0A3N1VSG1</accession>
<dbReference type="PROSITE" id="PS50005">
    <property type="entry name" value="TPR"/>
    <property type="match status" value="5"/>
</dbReference>
<dbReference type="PROSITE" id="PS50293">
    <property type="entry name" value="TPR_REGION"/>
    <property type="match status" value="1"/>
</dbReference>
<evidence type="ECO:0000313" key="3">
    <source>
        <dbReference type="Proteomes" id="UP000276223"/>
    </source>
</evidence>
<gene>
    <name evidence="2" type="ORF">EDC27_0420</name>
</gene>
<feature type="repeat" description="TPR" evidence="1">
    <location>
        <begin position="275"/>
        <end position="308"/>
    </location>
</feature>
<feature type="repeat" description="TPR" evidence="1">
    <location>
        <begin position="105"/>
        <end position="138"/>
    </location>
</feature>
<comment type="caution">
    <text evidence="2">The sequence shown here is derived from an EMBL/GenBank/DDBJ whole genome shotgun (WGS) entry which is preliminary data.</text>
</comment>
<dbReference type="Gene3D" id="1.25.40.10">
    <property type="entry name" value="Tetratricopeptide repeat domain"/>
    <property type="match status" value="3"/>
</dbReference>
<dbReference type="SUPFAM" id="SSF48452">
    <property type="entry name" value="TPR-like"/>
    <property type="match status" value="3"/>
</dbReference>
<keyword evidence="1" id="KW-0802">TPR repeat</keyword>
<dbReference type="InterPro" id="IPR019734">
    <property type="entry name" value="TPR_rpt"/>
</dbReference>
<dbReference type="AlphaFoldDB" id="A0A3N1VSG1"/>
<sequence>MEFDEIFARAKQQTYQGDYDLAIHLLSDALKKQPDNLEVLSFLAEVYILKNKKDDAKQCLERLQSLDPHSPKRHRVTARLYLAENQLDEALEAASKAVQEDNVSADNYVVLAAVLCKRQDFDKAENFLNIAIDLDPKNPEAHYYKAVLSNQAKQYASSIRIIKNVLEEYPSLHKFWYLLAVAYKETNQPKLALEAIDKALKLHADIPAYYLCKAEILPNLNRKDEAVNVLSDYMEKFGEDAESYTVLGFVYSTLAKHEDALNSFDRAIHLNPNHKQAYLKKARLLTEMHELEKAVECLERLVPIDPHDAGLIAQMGHLYSMMNQPDRAVSFLDKAIRMDGHDPMAYVYKGQHFVRMHDVKSAKTMFQKAMDLPLKSPMAYVQLARIHAHEGKFSEALDLLNEGYRFFPGHQGIIMLFSDVVGCAPPDYPLSKGFLGKVHLNLASVWNKYNTEKLPDDDAIKDFVNNIFNVLRSFRIYNLPVQISQIFRGDPLEAHCHKCKALFDYKNVIPEVCFGCYKVVLTFSKLTDCLRYNFLMDRVDPKAPIRRKLMIDSRGSNKGSLKGFYYTRDWDEAHRIGAHLQEVMAAHMKYDFSVKVKRGCSEFQDAHPEYNDLDENGMLVMTCPDSWKQIEKDFFSRRNFEVLEVRTKYDELGLTLQDAFVIRNWLNIRRFHGHDDLQ</sequence>
<dbReference type="PANTHER" id="PTHR12558">
    <property type="entry name" value="CELL DIVISION CYCLE 16,23,27"/>
    <property type="match status" value="1"/>
</dbReference>
<feature type="repeat" description="TPR" evidence="1">
    <location>
        <begin position="377"/>
        <end position="410"/>
    </location>
</feature>
<dbReference type="Proteomes" id="UP000276223">
    <property type="component" value="Unassembled WGS sequence"/>
</dbReference>
<name>A0A3N1VSG1_9BACT</name>
<feature type="repeat" description="TPR" evidence="1">
    <location>
        <begin position="309"/>
        <end position="342"/>
    </location>
</feature>
<organism evidence="2 3">
    <name type="scientific">Desulfosoma caldarium</name>
    <dbReference type="NCBI Taxonomy" id="610254"/>
    <lineage>
        <taxon>Bacteria</taxon>
        <taxon>Pseudomonadati</taxon>
        <taxon>Thermodesulfobacteriota</taxon>
        <taxon>Syntrophobacteria</taxon>
        <taxon>Syntrophobacterales</taxon>
        <taxon>Syntrophobacteraceae</taxon>
        <taxon>Desulfosoma</taxon>
    </lineage>
</organism>
<dbReference type="RefSeq" id="WP_123288954.1">
    <property type="nucleotide sequence ID" value="NZ_RJVA01000009.1"/>
</dbReference>
<dbReference type="EMBL" id="RJVA01000009">
    <property type="protein sequence ID" value="ROR03162.1"/>
    <property type="molecule type" value="Genomic_DNA"/>
</dbReference>
<dbReference type="Pfam" id="PF13432">
    <property type="entry name" value="TPR_16"/>
    <property type="match status" value="1"/>
</dbReference>
<keyword evidence="3" id="KW-1185">Reference proteome</keyword>
<dbReference type="PANTHER" id="PTHR12558:SF13">
    <property type="entry name" value="CELL DIVISION CYCLE PROTEIN 27 HOMOLOG"/>
    <property type="match status" value="1"/>
</dbReference>
<dbReference type="Pfam" id="PF13181">
    <property type="entry name" value="TPR_8"/>
    <property type="match status" value="2"/>
</dbReference>
<dbReference type="Pfam" id="PF14559">
    <property type="entry name" value="TPR_19"/>
    <property type="match status" value="3"/>
</dbReference>